<proteinExistence type="predicted"/>
<dbReference type="Pfam" id="PF10137">
    <property type="entry name" value="CAP12-PCTIR_TIR"/>
    <property type="match status" value="1"/>
</dbReference>
<gene>
    <name evidence="2" type="ORF">H9J30_21155</name>
</gene>
<reference evidence="2 3" key="1">
    <citation type="submission" date="2020-08" db="EMBL/GenBank/DDBJ databases">
        <title>Whole genome sequence of Shewanella sp strain PS-2.</title>
        <authorList>
            <person name="Das S.K."/>
        </authorList>
    </citation>
    <scope>NUCLEOTIDE SEQUENCE [LARGE SCALE GENOMIC DNA]</scope>
    <source>
        <strain evidence="2 3">PS-2</strain>
    </source>
</reference>
<comment type="caution">
    <text evidence="2">The sequence shown here is derived from an EMBL/GenBank/DDBJ whole genome shotgun (WGS) entry which is preliminary data.</text>
</comment>
<protein>
    <submittedName>
        <fullName evidence="2">Nucleotide-binding protein</fullName>
    </submittedName>
</protein>
<evidence type="ECO:0000259" key="1">
    <source>
        <dbReference type="Pfam" id="PF10137"/>
    </source>
</evidence>
<dbReference type="RefSeq" id="WP_240132796.1">
    <property type="nucleotide sequence ID" value="NZ_JACSDI010000033.1"/>
</dbReference>
<dbReference type="InterPro" id="IPR019302">
    <property type="entry name" value="CAP12/PCTIR_TIR_dom"/>
</dbReference>
<name>A0ABS9R1A7_9GAMM</name>
<evidence type="ECO:0000313" key="2">
    <source>
        <dbReference type="EMBL" id="MCG9966381.1"/>
    </source>
</evidence>
<dbReference type="Proteomes" id="UP000829384">
    <property type="component" value="Unassembled WGS sequence"/>
</dbReference>
<organism evidence="2 3">
    <name type="scientific">Shewanella cutis</name>
    <dbReference type="NCBI Taxonomy" id="2766780"/>
    <lineage>
        <taxon>Bacteria</taxon>
        <taxon>Pseudomonadati</taxon>
        <taxon>Pseudomonadota</taxon>
        <taxon>Gammaproteobacteria</taxon>
        <taxon>Alteromonadales</taxon>
        <taxon>Shewanellaceae</taxon>
        <taxon>Shewanella</taxon>
    </lineage>
</organism>
<sequence length="272" mass="31372">MDKQEILENLNTLKERLLLDVGTSFENEGSYYGLERLDVWTTLTTSFFKEHMPSEVKKLGILKMSCGILLRRSFETDFEYYWRAYGEKYDAYLKSLIRVVTDDEYDFTPKHKEVKQVKTQSTPKAKSNKVFIVHGHDGEVKYRTANFLRQHGLDPIILHLKANRNRTIIEKLEKYTEDVGYGIVLYTPDDLGQVKPKASNGELDNRARQNVIFEHGYLMGLIGRENVLAIVKGDIELPSDISGVVYIDDTNWEMDLLRELHDAGYPIDAANL</sequence>
<keyword evidence="3" id="KW-1185">Reference proteome</keyword>
<dbReference type="InterPro" id="IPR014571">
    <property type="entry name" value="UCP032620"/>
</dbReference>
<dbReference type="EMBL" id="JACSDI010000033">
    <property type="protein sequence ID" value="MCG9966381.1"/>
    <property type="molecule type" value="Genomic_DNA"/>
</dbReference>
<evidence type="ECO:0000313" key="3">
    <source>
        <dbReference type="Proteomes" id="UP000829384"/>
    </source>
</evidence>
<accession>A0ABS9R1A7</accession>
<dbReference type="PIRSF" id="PIRSF032620">
    <property type="entry name" value="UCP032620"/>
    <property type="match status" value="1"/>
</dbReference>
<feature type="domain" description="CD-NTase-associated protein 12/Pycsar effector protein TIR" evidence="1">
    <location>
        <begin position="129"/>
        <end position="248"/>
    </location>
</feature>